<dbReference type="AlphaFoldDB" id="A0A5N5GGW4"/>
<evidence type="ECO:0000313" key="2">
    <source>
        <dbReference type="EMBL" id="KAB2614749.1"/>
    </source>
</evidence>
<organism evidence="2 3">
    <name type="scientific">Pyrus ussuriensis x Pyrus communis</name>
    <dbReference type="NCBI Taxonomy" id="2448454"/>
    <lineage>
        <taxon>Eukaryota</taxon>
        <taxon>Viridiplantae</taxon>
        <taxon>Streptophyta</taxon>
        <taxon>Embryophyta</taxon>
        <taxon>Tracheophyta</taxon>
        <taxon>Spermatophyta</taxon>
        <taxon>Magnoliopsida</taxon>
        <taxon>eudicotyledons</taxon>
        <taxon>Gunneridae</taxon>
        <taxon>Pentapetalae</taxon>
        <taxon>rosids</taxon>
        <taxon>fabids</taxon>
        <taxon>Rosales</taxon>
        <taxon>Rosaceae</taxon>
        <taxon>Amygdaloideae</taxon>
        <taxon>Maleae</taxon>
        <taxon>Pyrus</taxon>
    </lineage>
</organism>
<feature type="region of interest" description="Disordered" evidence="1">
    <location>
        <begin position="1"/>
        <end position="38"/>
    </location>
</feature>
<comment type="caution">
    <text evidence="2">The sequence shown here is derived from an EMBL/GenBank/DDBJ whole genome shotgun (WGS) entry which is preliminary data.</text>
</comment>
<feature type="compositionally biased region" description="Basic and acidic residues" evidence="1">
    <location>
        <begin position="22"/>
        <end position="32"/>
    </location>
</feature>
<dbReference type="EMBL" id="SMOL01000402">
    <property type="protein sequence ID" value="KAB2614749.1"/>
    <property type="molecule type" value="Genomic_DNA"/>
</dbReference>
<dbReference type="Proteomes" id="UP000327157">
    <property type="component" value="Chromosome 3"/>
</dbReference>
<protein>
    <submittedName>
        <fullName evidence="2">Uncharacterized protein</fullName>
    </submittedName>
</protein>
<accession>A0A5N5GGW4</accession>
<evidence type="ECO:0000256" key="1">
    <source>
        <dbReference type="SAM" id="MobiDB-lite"/>
    </source>
</evidence>
<name>A0A5N5GGW4_9ROSA</name>
<keyword evidence="3" id="KW-1185">Reference proteome</keyword>
<evidence type="ECO:0000313" key="3">
    <source>
        <dbReference type="Proteomes" id="UP000327157"/>
    </source>
</evidence>
<sequence length="79" mass="8300">MIDENEDDEVEEDDGVCSEEEGEHRNQEEVADHGGGAGQELVGLLAGGVLHREGVLESEVGCEGVGPVVVVDSIRDQIG</sequence>
<gene>
    <name evidence="2" type="ORF">D8674_021337</name>
</gene>
<reference evidence="2 3" key="3">
    <citation type="submission" date="2019-11" db="EMBL/GenBank/DDBJ databases">
        <title>A de novo genome assembly of a pear dwarfing rootstock.</title>
        <authorList>
            <person name="Wang F."/>
            <person name="Wang J."/>
            <person name="Li S."/>
            <person name="Zhang Y."/>
            <person name="Fang M."/>
            <person name="Ma L."/>
            <person name="Zhao Y."/>
            <person name="Jiang S."/>
        </authorList>
    </citation>
    <scope>NUCLEOTIDE SEQUENCE [LARGE SCALE GENOMIC DNA]</scope>
    <source>
        <strain evidence="2">S2</strain>
        <tissue evidence="2">Leaf</tissue>
    </source>
</reference>
<reference evidence="2 3" key="1">
    <citation type="submission" date="2019-09" db="EMBL/GenBank/DDBJ databases">
        <authorList>
            <person name="Ou C."/>
        </authorList>
    </citation>
    <scope>NUCLEOTIDE SEQUENCE [LARGE SCALE GENOMIC DNA]</scope>
    <source>
        <strain evidence="2">S2</strain>
        <tissue evidence="2">Leaf</tissue>
    </source>
</reference>
<feature type="compositionally biased region" description="Acidic residues" evidence="1">
    <location>
        <begin position="1"/>
        <end position="21"/>
    </location>
</feature>
<proteinExistence type="predicted"/>
<reference evidence="3" key="2">
    <citation type="submission" date="2019-10" db="EMBL/GenBank/DDBJ databases">
        <title>A de novo genome assembly of a pear dwarfing rootstock.</title>
        <authorList>
            <person name="Wang F."/>
            <person name="Wang J."/>
            <person name="Li S."/>
            <person name="Zhang Y."/>
            <person name="Fang M."/>
            <person name="Ma L."/>
            <person name="Zhao Y."/>
            <person name="Jiang S."/>
        </authorList>
    </citation>
    <scope>NUCLEOTIDE SEQUENCE [LARGE SCALE GENOMIC DNA]</scope>
</reference>